<keyword evidence="3" id="KW-1185">Reference proteome</keyword>
<evidence type="ECO:0000256" key="1">
    <source>
        <dbReference type="SAM" id="SignalP"/>
    </source>
</evidence>
<evidence type="ECO:0000313" key="2">
    <source>
        <dbReference type="EMBL" id="GLB49265.1"/>
    </source>
</evidence>
<dbReference type="PROSITE" id="PS51257">
    <property type="entry name" value="PROKAR_LIPOPROTEIN"/>
    <property type="match status" value="1"/>
</dbReference>
<dbReference type="EMBL" id="BRVO01000002">
    <property type="protein sequence ID" value="GLB49265.1"/>
    <property type="molecule type" value="Genomic_DNA"/>
</dbReference>
<protein>
    <recommendedName>
        <fullName evidence="4">Lipoprotein</fullName>
    </recommendedName>
</protein>
<gene>
    <name evidence="2" type="ORF">Y10_16330</name>
</gene>
<organism evidence="2 3">
    <name type="scientific">Neptunitalea lumnitzerae</name>
    <dbReference type="NCBI Taxonomy" id="2965509"/>
    <lineage>
        <taxon>Bacteria</taxon>
        <taxon>Pseudomonadati</taxon>
        <taxon>Bacteroidota</taxon>
        <taxon>Flavobacteriia</taxon>
        <taxon>Flavobacteriales</taxon>
        <taxon>Flavobacteriaceae</taxon>
        <taxon>Neptunitalea</taxon>
    </lineage>
</organism>
<dbReference type="RefSeq" id="WP_281764907.1">
    <property type="nucleotide sequence ID" value="NZ_BRVO01000002.1"/>
</dbReference>
<dbReference type="Proteomes" id="UP001143543">
    <property type="component" value="Unassembled WGS sequence"/>
</dbReference>
<proteinExistence type="predicted"/>
<evidence type="ECO:0000313" key="3">
    <source>
        <dbReference type="Proteomes" id="UP001143543"/>
    </source>
</evidence>
<feature type="signal peptide" evidence="1">
    <location>
        <begin position="1"/>
        <end position="21"/>
    </location>
</feature>
<reference evidence="2" key="1">
    <citation type="submission" date="2022-07" db="EMBL/GenBank/DDBJ databases">
        <title>Taxonomy of Novel Oxalotrophic and Methylotrophic Bacteria.</title>
        <authorList>
            <person name="Sahin N."/>
            <person name="Tani A."/>
        </authorList>
    </citation>
    <scope>NUCLEOTIDE SEQUENCE</scope>
    <source>
        <strain evidence="2">Y10</strain>
    </source>
</reference>
<name>A0ABQ5MJQ1_9FLAO</name>
<evidence type="ECO:0008006" key="4">
    <source>
        <dbReference type="Google" id="ProtNLM"/>
    </source>
</evidence>
<comment type="caution">
    <text evidence="2">The sequence shown here is derived from an EMBL/GenBank/DDBJ whole genome shotgun (WGS) entry which is preliminary data.</text>
</comment>
<feature type="chain" id="PRO_5045198647" description="Lipoprotein" evidence="1">
    <location>
        <begin position="22"/>
        <end position="53"/>
    </location>
</feature>
<sequence>MKNLKKALLLMAVACCFVTTSGCVDVEDTDCPAGYSYNYETKLCEMDILPGVE</sequence>
<accession>A0ABQ5MJQ1</accession>
<keyword evidence="1" id="KW-0732">Signal</keyword>